<name>A0A9K3EGB1_HELAN</name>
<dbReference type="AlphaFoldDB" id="A0A9K3EGB1"/>
<dbReference type="EMBL" id="MNCJ02000328">
    <property type="protein sequence ID" value="KAF5773002.1"/>
    <property type="molecule type" value="Genomic_DNA"/>
</dbReference>
<organism evidence="1 2">
    <name type="scientific">Helianthus annuus</name>
    <name type="common">Common sunflower</name>
    <dbReference type="NCBI Taxonomy" id="4232"/>
    <lineage>
        <taxon>Eukaryota</taxon>
        <taxon>Viridiplantae</taxon>
        <taxon>Streptophyta</taxon>
        <taxon>Embryophyta</taxon>
        <taxon>Tracheophyta</taxon>
        <taxon>Spermatophyta</taxon>
        <taxon>Magnoliopsida</taxon>
        <taxon>eudicotyledons</taxon>
        <taxon>Gunneridae</taxon>
        <taxon>Pentapetalae</taxon>
        <taxon>asterids</taxon>
        <taxon>campanulids</taxon>
        <taxon>Asterales</taxon>
        <taxon>Asteraceae</taxon>
        <taxon>Asteroideae</taxon>
        <taxon>Heliantheae alliance</taxon>
        <taxon>Heliantheae</taxon>
        <taxon>Helianthus</taxon>
    </lineage>
</organism>
<dbReference type="Gramene" id="mRNA:HanXRQr2_Chr13g0583781">
    <property type="protein sequence ID" value="mRNA:HanXRQr2_Chr13g0583781"/>
    <property type="gene ID" value="HanXRQr2_Chr13g0583781"/>
</dbReference>
<sequence>MHTRSRSILCYLATKAVIEEAMIFICGMNIIEPGEINPLNCIDYKSQLLDLLKTNKNLLKTFHKSQGPTLS</sequence>
<evidence type="ECO:0000313" key="2">
    <source>
        <dbReference type="Proteomes" id="UP000215914"/>
    </source>
</evidence>
<reference evidence="1" key="2">
    <citation type="submission" date="2020-06" db="EMBL/GenBank/DDBJ databases">
        <title>Helianthus annuus Genome sequencing and assembly Release 2.</title>
        <authorList>
            <person name="Gouzy J."/>
            <person name="Langlade N."/>
            <person name="Munos S."/>
        </authorList>
    </citation>
    <scope>NUCLEOTIDE SEQUENCE</scope>
    <source>
        <tissue evidence="1">Leaves</tissue>
    </source>
</reference>
<comment type="caution">
    <text evidence="1">The sequence shown here is derived from an EMBL/GenBank/DDBJ whole genome shotgun (WGS) entry which is preliminary data.</text>
</comment>
<proteinExistence type="predicted"/>
<reference evidence="1" key="1">
    <citation type="journal article" date="2017" name="Nature">
        <title>The sunflower genome provides insights into oil metabolism, flowering and Asterid evolution.</title>
        <authorList>
            <person name="Badouin H."/>
            <person name="Gouzy J."/>
            <person name="Grassa C.J."/>
            <person name="Murat F."/>
            <person name="Staton S.E."/>
            <person name="Cottret L."/>
            <person name="Lelandais-Briere C."/>
            <person name="Owens G.L."/>
            <person name="Carrere S."/>
            <person name="Mayjonade B."/>
            <person name="Legrand L."/>
            <person name="Gill N."/>
            <person name="Kane N.C."/>
            <person name="Bowers J.E."/>
            <person name="Hubner S."/>
            <person name="Bellec A."/>
            <person name="Berard A."/>
            <person name="Berges H."/>
            <person name="Blanchet N."/>
            <person name="Boniface M.C."/>
            <person name="Brunel D."/>
            <person name="Catrice O."/>
            <person name="Chaidir N."/>
            <person name="Claudel C."/>
            <person name="Donnadieu C."/>
            <person name="Faraut T."/>
            <person name="Fievet G."/>
            <person name="Helmstetter N."/>
            <person name="King M."/>
            <person name="Knapp S.J."/>
            <person name="Lai Z."/>
            <person name="Le Paslier M.C."/>
            <person name="Lippi Y."/>
            <person name="Lorenzon L."/>
            <person name="Mandel J.R."/>
            <person name="Marage G."/>
            <person name="Marchand G."/>
            <person name="Marquand E."/>
            <person name="Bret-Mestries E."/>
            <person name="Morien E."/>
            <person name="Nambeesan S."/>
            <person name="Nguyen T."/>
            <person name="Pegot-Espagnet P."/>
            <person name="Pouilly N."/>
            <person name="Raftis F."/>
            <person name="Sallet E."/>
            <person name="Schiex T."/>
            <person name="Thomas J."/>
            <person name="Vandecasteele C."/>
            <person name="Vares D."/>
            <person name="Vear F."/>
            <person name="Vautrin S."/>
            <person name="Crespi M."/>
            <person name="Mangin B."/>
            <person name="Burke J.M."/>
            <person name="Salse J."/>
            <person name="Munos S."/>
            <person name="Vincourt P."/>
            <person name="Rieseberg L.H."/>
            <person name="Langlade N.B."/>
        </authorList>
    </citation>
    <scope>NUCLEOTIDE SEQUENCE</scope>
    <source>
        <tissue evidence="1">Leaves</tissue>
    </source>
</reference>
<dbReference type="Proteomes" id="UP000215914">
    <property type="component" value="Unassembled WGS sequence"/>
</dbReference>
<evidence type="ECO:0000313" key="1">
    <source>
        <dbReference type="EMBL" id="KAF5773002.1"/>
    </source>
</evidence>
<accession>A0A9K3EGB1</accession>
<gene>
    <name evidence="1" type="ORF">HanXRQr2_Chr13g0583781</name>
</gene>
<protein>
    <submittedName>
        <fullName evidence="1">Uncharacterized protein</fullName>
    </submittedName>
</protein>
<keyword evidence="2" id="KW-1185">Reference proteome</keyword>